<evidence type="ECO:0000313" key="9">
    <source>
        <dbReference type="Proteomes" id="UP001487740"/>
    </source>
</evidence>
<comment type="caution">
    <text evidence="8">The sequence shown here is derived from an EMBL/GenBank/DDBJ whole genome shotgun (WGS) entry which is preliminary data.</text>
</comment>
<sequence>MWSRVWVLSALAASAAVTATNDVFPEEEPDAPPPLPHPGAHRRSHNDVFPLEEENLDVPRLRHASRHHKVHNIVLHPQNSMCELKPIRQIVTHALCTSKEMENNVCTEPETPGDEMLDYCDSCQASESHWTTIQLDCEEYGNTYQVTKKIQMITNCSCSACHPRGQQATTDNEVTYPSNEPRVSEPFFKMLPESLQRPDLNRELEFTKTSLDELRKTYSIDPHHEQGPHGKVVFKLPPAFNTNEDEEDPNVVMSY</sequence>
<evidence type="ECO:0000256" key="1">
    <source>
        <dbReference type="ARBA" id="ARBA00004613"/>
    </source>
</evidence>
<dbReference type="Pfam" id="PF03045">
    <property type="entry name" value="DAN"/>
    <property type="match status" value="1"/>
</dbReference>
<gene>
    <name evidence="8" type="ORF">O3P69_005951</name>
</gene>
<dbReference type="GO" id="GO:0048018">
    <property type="term" value="F:receptor ligand activity"/>
    <property type="evidence" value="ECO:0007669"/>
    <property type="project" value="TreeGrafter"/>
</dbReference>
<accession>A0AAW0U7U3</accession>
<dbReference type="PANTHER" id="PTHR15283">
    <property type="entry name" value="GREMLIN 1"/>
    <property type="match status" value="1"/>
</dbReference>
<comment type="subcellular location">
    <subcellularLocation>
        <location evidence="1">Secreted</location>
    </subcellularLocation>
</comment>
<evidence type="ECO:0000256" key="5">
    <source>
        <dbReference type="SAM" id="MobiDB-lite"/>
    </source>
</evidence>
<evidence type="ECO:0000256" key="6">
    <source>
        <dbReference type="SAM" id="SignalP"/>
    </source>
</evidence>
<keyword evidence="2" id="KW-0964">Secreted</keyword>
<evidence type="ECO:0000313" key="8">
    <source>
        <dbReference type="EMBL" id="KAK8394822.1"/>
    </source>
</evidence>
<name>A0AAW0U7U3_SCYPA</name>
<dbReference type="GO" id="GO:0009887">
    <property type="term" value="P:animal organ morphogenesis"/>
    <property type="evidence" value="ECO:0007669"/>
    <property type="project" value="TreeGrafter"/>
</dbReference>
<dbReference type="PANTHER" id="PTHR15283:SF5">
    <property type="entry name" value="NEUROBLASTOMA SUPPRESSOR OF TUMORIGENICITY 1"/>
    <property type="match status" value="1"/>
</dbReference>
<reference evidence="8 9" key="1">
    <citation type="submission" date="2023-03" db="EMBL/GenBank/DDBJ databases">
        <title>High-quality genome of Scylla paramamosain provides insights in environmental adaptation.</title>
        <authorList>
            <person name="Zhang L."/>
        </authorList>
    </citation>
    <scope>NUCLEOTIDE SEQUENCE [LARGE SCALE GENOMIC DNA]</scope>
    <source>
        <strain evidence="8">LZ_2023a</strain>
        <tissue evidence="8">Muscle</tissue>
    </source>
</reference>
<dbReference type="AlphaFoldDB" id="A0AAW0U7U3"/>
<dbReference type="Gene3D" id="2.10.90.10">
    <property type="entry name" value="Cystine-knot cytokines"/>
    <property type="match status" value="1"/>
</dbReference>
<evidence type="ECO:0000259" key="7">
    <source>
        <dbReference type="Pfam" id="PF03045"/>
    </source>
</evidence>
<dbReference type="GO" id="GO:0038098">
    <property type="term" value="P:sequestering of BMP from receptor via BMP binding"/>
    <property type="evidence" value="ECO:0007669"/>
    <property type="project" value="TreeGrafter"/>
</dbReference>
<feature type="signal peptide" evidence="6">
    <location>
        <begin position="1"/>
        <end position="19"/>
    </location>
</feature>
<dbReference type="InterPro" id="IPR004133">
    <property type="entry name" value="DAN_dom"/>
</dbReference>
<feature type="region of interest" description="Disordered" evidence="5">
    <location>
        <begin position="24"/>
        <end position="45"/>
    </location>
</feature>
<evidence type="ECO:0000256" key="4">
    <source>
        <dbReference type="ARBA" id="ARBA00023157"/>
    </source>
</evidence>
<feature type="domain" description="DAN" evidence="7">
    <location>
        <begin position="77"/>
        <end position="160"/>
    </location>
</feature>
<dbReference type="GO" id="GO:0036122">
    <property type="term" value="F:BMP binding"/>
    <property type="evidence" value="ECO:0007669"/>
    <property type="project" value="TreeGrafter"/>
</dbReference>
<dbReference type="Proteomes" id="UP001487740">
    <property type="component" value="Unassembled WGS sequence"/>
</dbReference>
<dbReference type="GO" id="GO:0005615">
    <property type="term" value="C:extracellular space"/>
    <property type="evidence" value="ECO:0007669"/>
    <property type="project" value="TreeGrafter"/>
</dbReference>
<proteinExistence type="predicted"/>
<keyword evidence="3 6" id="KW-0732">Signal</keyword>
<dbReference type="EMBL" id="JARAKH010000018">
    <property type="protein sequence ID" value="KAK8394822.1"/>
    <property type="molecule type" value="Genomic_DNA"/>
</dbReference>
<evidence type="ECO:0000256" key="3">
    <source>
        <dbReference type="ARBA" id="ARBA00022729"/>
    </source>
</evidence>
<feature type="chain" id="PRO_5043620529" description="DAN domain-containing protein" evidence="6">
    <location>
        <begin position="20"/>
        <end position="255"/>
    </location>
</feature>
<evidence type="ECO:0000256" key="2">
    <source>
        <dbReference type="ARBA" id="ARBA00022525"/>
    </source>
</evidence>
<organism evidence="8 9">
    <name type="scientific">Scylla paramamosain</name>
    <name type="common">Mud crab</name>
    <dbReference type="NCBI Taxonomy" id="85552"/>
    <lineage>
        <taxon>Eukaryota</taxon>
        <taxon>Metazoa</taxon>
        <taxon>Ecdysozoa</taxon>
        <taxon>Arthropoda</taxon>
        <taxon>Crustacea</taxon>
        <taxon>Multicrustacea</taxon>
        <taxon>Malacostraca</taxon>
        <taxon>Eumalacostraca</taxon>
        <taxon>Eucarida</taxon>
        <taxon>Decapoda</taxon>
        <taxon>Pleocyemata</taxon>
        <taxon>Brachyura</taxon>
        <taxon>Eubrachyura</taxon>
        <taxon>Portunoidea</taxon>
        <taxon>Portunidae</taxon>
        <taxon>Portuninae</taxon>
        <taxon>Scylla</taxon>
    </lineage>
</organism>
<dbReference type="InterPro" id="IPR029034">
    <property type="entry name" value="Cystine-knot_cytokine"/>
</dbReference>
<keyword evidence="9" id="KW-1185">Reference proteome</keyword>
<keyword evidence="4" id="KW-1015">Disulfide bond</keyword>
<protein>
    <recommendedName>
        <fullName evidence="7">DAN domain-containing protein</fullName>
    </recommendedName>
</protein>